<organism evidence="1 2">
    <name type="scientific">Flavobacterium suzhouense</name>
    <dbReference type="NCBI Taxonomy" id="1529638"/>
    <lineage>
        <taxon>Bacteria</taxon>
        <taxon>Pseudomonadati</taxon>
        <taxon>Bacteroidota</taxon>
        <taxon>Flavobacteriia</taxon>
        <taxon>Flavobacteriales</taxon>
        <taxon>Flavobacteriaceae</taxon>
        <taxon>Flavobacterium</taxon>
    </lineage>
</organism>
<dbReference type="EMBL" id="JBHUMD010000030">
    <property type="protein sequence ID" value="MFD2603584.1"/>
    <property type="molecule type" value="Genomic_DNA"/>
</dbReference>
<comment type="caution">
    <text evidence="1">The sequence shown here is derived from an EMBL/GenBank/DDBJ whole genome shotgun (WGS) entry which is preliminary data.</text>
</comment>
<dbReference type="RefSeq" id="WP_379822433.1">
    <property type="nucleotide sequence ID" value="NZ_JBHUMD010000030.1"/>
</dbReference>
<reference evidence="2" key="1">
    <citation type="journal article" date="2019" name="Int. J. Syst. Evol. Microbiol.">
        <title>The Global Catalogue of Microorganisms (GCM) 10K type strain sequencing project: providing services to taxonomists for standard genome sequencing and annotation.</title>
        <authorList>
            <consortium name="The Broad Institute Genomics Platform"/>
            <consortium name="The Broad Institute Genome Sequencing Center for Infectious Disease"/>
            <person name="Wu L."/>
            <person name="Ma J."/>
        </authorList>
    </citation>
    <scope>NUCLEOTIDE SEQUENCE [LARGE SCALE GENOMIC DNA]</scope>
    <source>
        <strain evidence="2">KCTC 42107</strain>
    </source>
</reference>
<keyword evidence="2" id="KW-1185">Reference proteome</keyword>
<accession>A0ABW5NZJ6</accession>
<dbReference type="Proteomes" id="UP001597480">
    <property type="component" value="Unassembled WGS sequence"/>
</dbReference>
<sequence length="209" mass="24712">MKQLLFYFFFAIITCNAQSKEELYFDIDSTAITKSEFLKRTDHTINVRGSVEKNGVTINKLFIRKKIDTLSSEKYIQLRKYLNLSASDFNHQIIVINYYSGLDTVLPNEGKYQWNIYSKSYPKKLKKMGNISQFWIYKYDDNLNYHHANEINWYHDKSGFIEKTFFPYHFNSGNCAVILPNGKYYTYFGEYGPDEVYAGINELKKNYAN</sequence>
<name>A0ABW5NZJ6_9FLAO</name>
<gene>
    <name evidence="1" type="ORF">ACFSR3_16075</name>
</gene>
<protein>
    <submittedName>
        <fullName evidence="1">Uncharacterized protein</fullName>
    </submittedName>
</protein>
<evidence type="ECO:0000313" key="2">
    <source>
        <dbReference type="Proteomes" id="UP001597480"/>
    </source>
</evidence>
<evidence type="ECO:0000313" key="1">
    <source>
        <dbReference type="EMBL" id="MFD2603584.1"/>
    </source>
</evidence>
<proteinExistence type="predicted"/>